<feature type="transmembrane region" description="Helical" evidence="7">
    <location>
        <begin position="208"/>
        <end position="231"/>
    </location>
</feature>
<dbReference type="PANTHER" id="PTHR42718:SF39">
    <property type="entry name" value="ACTINORHODIN TRANSPORTER-RELATED"/>
    <property type="match status" value="1"/>
</dbReference>
<gene>
    <name evidence="9" type="ORF">F7R91_36810</name>
</gene>
<keyword evidence="2 7" id="KW-0812">Transmembrane</keyword>
<feature type="transmembrane region" description="Helical" evidence="7">
    <location>
        <begin position="243"/>
        <end position="262"/>
    </location>
</feature>
<sequence length="573" mass="60177">MARTASSRLIPVCCPDCGSWSRSRSRCVDIPSQPLMHLLSKQILFPSPRYRTCALRACSGRCGMASALAPSSDTAEFNPRRWAAFAVTLSATFMDLVDTTVINVALPSLRRDLHASSTQLEWSIAGYVLAFASGMITASRLGDRFGRLRVFQLGLAAFTITSALTGLAVNAEMLVAARIAQGASAALMVPQVLAMLRVEFPPAEQSKAAAVFGLNFSVGGVGGPLIGGLILNADLFGLGWRPIFFVNIPIGIAALIGAQMLCRDSRAEHAATTDIRGLAIATVAVLALLFPLVEGRTMGWPWWSFALMAACPLLLWLFARYERTVVRRGHTPLVDPRLLRERAPLGGLSVAVLFFAGTGYTLVITVYLQNGLGYSPLHTALSMVPFAVGVGLFTPFAPKIRQFGRPVAVIGSLLAAIGMSLVLVALRHYEQSLHSWQILPGLLLAGLGVSMTSGVLITTVLAKTPGRHAGAAAALVNTAIQVGVAVGIAIVGTVFLGRLDDGGNPVDAAGAGLVTVVILYLLASPAALILPPGRLVFGPVGDTAKSPRHSPGTENEGAPAADSERVPSRPAPD</sequence>
<feature type="transmembrane region" description="Helical" evidence="7">
    <location>
        <begin position="438"/>
        <end position="462"/>
    </location>
</feature>
<dbReference type="AlphaFoldDB" id="A0A6H9UQ69"/>
<dbReference type="GO" id="GO:0046677">
    <property type="term" value="P:response to antibiotic"/>
    <property type="evidence" value="ECO:0007669"/>
    <property type="project" value="UniProtKB-KW"/>
</dbReference>
<evidence type="ECO:0000256" key="2">
    <source>
        <dbReference type="ARBA" id="ARBA00022692"/>
    </source>
</evidence>
<proteinExistence type="predicted"/>
<feature type="domain" description="Major facilitator superfamily (MFS) profile" evidence="8">
    <location>
        <begin position="84"/>
        <end position="527"/>
    </location>
</feature>
<name>A0A6H9UQ69_9ACTN</name>
<keyword evidence="5" id="KW-0046">Antibiotic resistance</keyword>
<feature type="transmembrane region" description="Helical" evidence="7">
    <location>
        <begin position="274"/>
        <end position="293"/>
    </location>
</feature>
<feature type="region of interest" description="Disordered" evidence="6">
    <location>
        <begin position="541"/>
        <end position="573"/>
    </location>
</feature>
<evidence type="ECO:0000256" key="5">
    <source>
        <dbReference type="ARBA" id="ARBA00023251"/>
    </source>
</evidence>
<keyword evidence="4 7" id="KW-0472">Membrane</keyword>
<accession>A0A6H9UQ69</accession>
<evidence type="ECO:0000256" key="4">
    <source>
        <dbReference type="ARBA" id="ARBA00023136"/>
    </source>
</evidence>
<dbReference type="GO" id="GO:0005886">
    <property type="term" value="C:plasma membrane"/>
    <property type="evidence" value="ECO:0007669"/>
    <property type="project" value="UniProtKB-SubCell"/>
</dbReference>
<evidence type="ECO:0000256" key="1">
    <source>
        <dbReference type="ARBA" id="ARBA00004651"/>
    </source>
</evidence>
<reference evidence="9 10" key="1">
    <citation type="submission" date="2019-09" db="EMBL/GenBank/DDBJ databases">
        <title>Screening of Novel Bioactive Compounds from Soil-Associated.</title>
        <authorList>
            <person name="Zhao S."/>
        </authorList>
    </citation>
    <scope>NUCLEOTIDE SEQUENCE [LARGE SCALE GENOMIC DNA]</scope>
    <source>
        <strain evidence="9 10">HIT-DPA4</strain>
    </source>
</reference>
<feature type="transmembrane region" description="Helical" evidence="7">
    <location>
        <begin position="374"/>
        <end position="394"/>
    </location>
</feature>
<comment type="subcellular location">
    <subcellularLocation>
        <location evidence="1">Cell membrane</location>
        <topology evidence="1">Multi-pass membrane protein</topology>
    </subcellularLocation>
</comment>
<keyword evidence="3 7" id="KW-1133">Transmembrane helix</keyword>
<dbReference type="Proteomes" id="UP000442707">
    <property type="component" value="Unassembled WGS sequence"/>
</dbReference>
<dbReference type="InterPro" id="IPR020846">
    <property type="entry name" value="MFS_dom"/>
</dbReference>
<feature type="transmembrane region" description="Helical" evidence="7">
    <location>
        <begin position="82"/>
        <end position="102"/>
    </location>
</feature>
<dbReference type="PRINTS" id="PR01036">
    <property type="entry name" value="TCRTETB"/>
</dbReference>
<keyword evidence="10" id="KW-1185">Reference proteome</keyword>
<feature type="transmembrane region" description="Helical" evidence="7">
    <location>
        <begin position="299"/>
        <end position="319"/>
    </location>
</feature>
<dbReference type="PANTHER" id="PTHR42718">
    <property type="entry name" value="MAJOR FACILITATOR SUPERFAMILY MULTIDRUG TRANSPORTER MFSC"/>
    <property type="match status" value="1"/>
</dbReference>
<dbReference type="CDD" id="cd17321">
    <property type="entry name" value="MFS_MMR_MDR_like"/>
    <property type="match status" value="1"/>
</dbReference>
<protein>
    <submittedName>
        <fullName evidence="9">MFS transporter</fullName>
    </submittedName>
</protein>
<dbReference type="GO" id="GO:0022857">
    <property type="term" value="F:transmembrane transporter activity"/>
    <property type="evidence" value="ECO:0007669"/>
    <property type="project" value="InterPro"/>
</dbReference>
<dbReference type="EMBL" id="VZRB01000044">
    <property type="protein sequence ID" value="KAB1140213.1"/>
    <property type="molecule type" value="Genomic_DNA"/>
</dbReference>
<evidence type="ECO:0000259" key="8">
    <source>
        <dbReference type="PROSITE" id="PS50850"/>
    </source>
</evidence>
<feature type="transmembrane region" description="Helical" evidence="7">
    <location>
        <begin position="406"/>
        <end position="426"/>
    </location>
</feature>
<feature type="transmembrane region" description="Helical" evidence="7">
    <location>
        <begin position="122"/>
        <end position="138"/>
    </location>
</feature>
<dbReference type="PROSITE" id="PS50850">
    <property type="entry name" value="MFS"/>
    <property type="match status" value="1"/>
</dbReference>
<feature type="transmembrane region" description="Helical" evidence="7">
    <location>
        <begin position="508"/>
        <end position="530"/>
    </location>
</feature>
<dbReference type="InterPro" id="IPR011701">
    <property type="entry name" value="MFS"/>
</dbReference>
<feature type="transmembrane region" description="Helical" evidence="7">
    <location>
        <begin position="150"/>
        <end position="169"/>
    </location>
</feature>
<comment type="caution">
    <text evidence="9">The sequence shown here is derived from an EMBL/GenBank/DDBJ whole genome shotgun (WGS) entry which is preliminary data.</text>
</comment>
<dbReference type="Gene3D" id="1.20.1250.20">
    <property type="entry name" value="MFS general substrate transporter like domains"/>
    <property type="match status" value="1"/>
</dbReference>
<dbReference type="SUPFAM" id="SSF103473">
    <property type="entry name" value="MFS general substrate transporter"/>
    <property type="match status" value="1"/>
</dbReference>
<organism evidence="9 10">
    <name type="scientific">Streptomyces luteolifulvus</name>
    <dbReference type="NCBI Taxonomy" id="2615112"/>
    <lineage>
        <taxon>Bacteria</taxon>
        <taxon>Bacillati</taxon>
        <taxon>Actinomycetota</taxon>
        <taxon>Actinomycetes</taxon>
        <taxon>Kitasatosporales</taxon>
        <taxon>Streptomycetaceae</taxon>
        <taxon>Streptomyces</taxon>
    </lineage>
</organism>
<evidence type="ECO:0000256" key="7">
    <source>
        <dbReference type="SAM" id="Phobius"/>
    </source>
</evidence>
<feature type="transmembrane region" description="Helical" evidence="7">
    <location>
        <begin position="345"/>
        <end position="368"/>
    </location>
</feature>
<feature type="compositionally biased region" description="Basic and acidic residues" evidence="6">
    <location>
        <begin position="562"/>
        <end position="573"/>
    </location>
</feature>
<dbReference type="Gene3D" id="1.20.1720.10">
    <property type="entry name" value="Multidrug resistance protein D"/>
    <property type="match status" value="1"/>
</dbReference>
<evidence type="ECO:0000256" key="6">
    <source>
        <dbReference type="SAM" id="MobiDB-lite"/>
    </source>
</evidence>
<evidence type="ECO:0000256" key="3">
    <source>
        <dbReference type="ARBA" id="ARBA00022989"/>
    </source>
</evidence>
<dbReference type="Pfam" id="PF07690">
    <property type="entry name" value="MFS_1"/>
    <property type="match status" value="1"/>
</dbReference>
<evidence type="ECO:0000313" key="9">
    <source>
        <dbReference type="EMBL" id="KAB1140213.1"/>
    </source>
</evidence>
<dbReference type="InterPro" id="IPR036259">
    <property type="entry name" value="MFS_trans_sf"/>
</dbReference>
<feature type="transmembrane region" description="Helical" evidence="7">
    <location>
        <begin position="474"/>
        <end position="496"/>
    </location>
</feature>
<evidence type="ECO:0000313" key="10">
    <source>
        <dbReference type="Proteomes" id="UP000442707"/>
    </source>
</evidence>
<feature type="transmembrane region" description="Helical" evidence="7">
    <location>
        <begin position="175"/>
        <end position="196"/>
    </location>
</feature>